<protein>
    <submittedName>
        <fullName evidence="1">Uncharacterized protein</fullName>
    </submittedName>
</protein>
<keyword evidence="2" id="KW-1185">Reference proteome</keyword>
<proteinExistence type="predicted"/>
<dbReference type="Proteomes" id="UP000247781">
    <property type="component" value="Unassembled WGS sequence"/>
</dbReference>
<name>A0A318HLG6_9MYCO</name>
<reference evidence="1 2" key="2">
    <citation type="submission" date="2018-06" db="EMBL/GenBank/DDBJ databases">
        <title>Sequencing of bacterial isolates from soil warming experiment in Harvard Forest, Massachusetts, USA.</title>
        <authorList>
            <person name="Deangelis K.PhD."/>
        </authorList>
    </citation>
    <scope>NUCLEOTIDE SEQUENCE [LARGE SCALE GENOMIC DNA]</scope>
    <source>
        <strain evidence="1 2">GAS496</strain>
    </source>
</reference>
<accession>A0A318HLG6</accession>
<evidence type="ECO:0000313" key="2">
    <source>
        <dbReference type="Proteomes" id="UP000247781"/>
    </source>
</evidence>
<evidence type="ECO:0000313" key="1">
    <source>
        <dbReference type="EMBL" id="PXX12041.1"/>
    </source>
</evidence>
<comment type="caution">
    <text evidence="1">The sequence shown here is derived from an EMBL/GenBank/DDBJ whole genome shotgun (WGS) entry which is preliminary data.</text>
</comment>
<organism evidence="1 2">
    <name type="scientific">Mycolicibacterium moriokaense</name>
    <dbReference type="NCBI Taxonomy" id="39691"/>
    <lineage>
        <taxon>Bacteria</taxon>
        <taxon>Bacillati</taxon>
        <taxon>Actinomycetota</taxon>
        <taxon>Actinomycetes</taxon>
        <taxon>Mycobacteriales</taxon>
        <taxon>Mycobacteriaceae</taxon>
        <taxon>Mycolicibacterium</taxon>
    </lineage>
</organism>
<dbReference type="AlphaFoldDB" id="A0A318HLG6"/>
<reference evidence="2" key="1">
    <citation type="submission" date="2018-05" db="EMBL/GenBank/DDBJ databases">
        <authorList>
            <person name="Deangelis K."/>
            <person name="Huntemann M."/>
            <person name="Clum A."/>
            <person name="Pillay M."/>
            <person name="Palaniappan K."/>
            <person name="Varghese N."/>
            <person name="Mikhailova N."/>
            <person name="Stamatis D."/>
            <person name="Reddy T."/>
            <person name="Daum C."/>
            <person name="Shapiro N."/>
            <person name="Ivanova N."/>
            <person name="Kyrpides N."/>
            <person name="Woyke T."/>
        </authorList>
    </citation>
    <scope>NUCLEOTIDE SEQUENCE [LARGE SCALE GENOMIC DNA]</scope>
    <source>
        <strain evidence="2">GAS496</strain>
    </source>
</reference>
<sequence>MFTYVRKDFIDGVNMYDAAILYKRFRQRQQVWRFGLDPDKVASFIAEYGWHLDEQGGQIISCATTSSRRAAG</sequence>
<dbReference type="EMBL" id="QJJU01000002">
    <property type="protein sequence ID" value="PXX12041.1"/>
    <property type="molecule type" value="Genomic_DNA"/>
</dbReference>
<gene>
    <name evidence="1" type="ORF">C8E89_102165</name>
</gene>